<evidence type="ECO:0000313" key="5">
    <source>
        <dbReference type="Proteomes" id="UP000320593"/>
    </source>
</evidence>
<dbReference type="Pfam" id="PF00111">
    <property type="entry name" value="Fer2"/>
    <property type="match status" value="1"/>
</dbReference>
<dbReference type="PROSITE" id="PS50125">
    <property type="entry name" value="GUANYLATE_CYCLASE_2"/>
    <property type="match status" value="1"/>
</dbReference>
<sequence length="533" mass="58473">MLFAFCLSHFANHALGIFSLRAMDLGSQYHYAIWHNTLGLSVLALAAFTHVGLALWRTAKRRTFQMPIWEFLQLVLGLYIPWTLTPHVFATLGLYTAYGLSPTYERMLNMLWPEGALMQSILLIVVWTHAMIGLHFWLRLYPMYRRVRSFALAFAIGFPLLALWGWIEGARRQADKTYPSKVSDVHLSWLYDNAYQVLAIVYGLVILSILVVAFRIAASTLSKRIKVTYPGNTVLKSTVGPSLLEISRINGIPHAAVCGGRARCSTCRVLVKAGGEDLLPPEPSEAMVLNRIGAGQGVRLACQIRPKSDIEIQPLVPSQTKEAERGGSGDAYHWGVEQPVTIMFVDLRNFTGITETNLSFDVVFLLNRYLDGVSSVIRAEGGYVDKFIGDGIMAIFGMETGAETGAKQALRATIKIREVEDAINADRGPQFPERLRFGLGLHSGTAILGRIGSAGAEGQKTSITALGDVVNTASRLEAENKSGGTFMTVSEDVLRAAGIQMPGVVPSEIKLRGKTESLRFFSFHNVEGLAVPA</sequence>
<dbReference type="InterPro" id="IPR001054">
    <property type="entry name" value="A/G_cyclase"/>
</dbReference>
<dbReference type="InterPro" id="IPR034804">
    <property type="entry name" value="SQR/QFR_C/D"/>
</dbReference>
<evidence type="ECO:0000256" key="1">
    <source>
        <dbReference type="SAM" id="Phobius"/>
    </source>
</evidence>
<evidence type="ECO:0000259" key="2">
    <source>
        <dbReference type="PROSITE" id="PS50125"/>
    </source>
</evidence>
<feature type="domain" description="2Fe-2S ferredoxin-type" evidence="3">
    <location>
        <begin position="223"/>
        <end position="318"/>
    </location>
</feature>
<dbReference type="Pfam" id="PF00211">
    <property type="entry name" value="Guanylate_cyc"/>
    <property type="match status" value="1"/>
</dbReference>
<keyword evidence="1" id="KW-0812">Transmembrane</keyword>
<dbReference type="PANTHER" id="PTHR43081:SF1">
    <property type="entry name" value="ADENYLATE CYCLASE, TERMINAL-DIFFERENTIATION SPECIFIC"/>
    <property type="match status" value="1"/>
</dbReference>
<dbReference type="Proteomes" id="UP000320593">
    <property type="component" value="Unassembled WGS sequence"/>
</dbReference>
<dbReference type="GO" id="GO:0016020">
    <property type="term" value="C:membrane"/>
    <property type="evidence" value="ECO:0007669"/>
    <property type="project" value="InterPro"/>
</dbReference>
<feature type="transmembrane region" description="Helical" evidence="1">
    <location>
        <begin position="68"/>
        <end position="96"/>
    </location>
</feature>
<dbReference type="Gene3D" id="3.30.70.1230">
    <property type="entry name" value="Nucleotide cyclase"/>
    <property type="match status" value="1"/>
</dbReference>
<dbReference type="AlphaFoldDB" id="A0A562SNN5"/>
<dbReference type="GO" id="GO:0035556">
    <property type="term" value="P:intracellular signal transduction"/>
    <property type="evidence" value="ECO:0007669"/>
    <property type="project" value="InterPro"/>
</dbReference>
<dbReference type="PROSITE" id="PS51085">
    <property type="entry name" value="2FE2S_FER_2"/>
    <property type="match status" value="1"/>
</dbReference>
<keyword evidence="1" id="KW-0472">Membrane</keyword>
<keyword evidence="5" id="KW-1185">Reference proteome</keyword>
<evidence type="ECO:0000313" key="4">
    <source>
        <dbReference type="EMBL" id="TWI82941.1"/>
    </source>
</evidence>
<dbReference type="CDD" id="cd07302">
    <property type="entry name" value="CHD"/>
    <property type="match status" value="1"/>
</dbReference>
<dbReference type="PANTHER" id="PTHR43081">
    <property type="entry name" value="ADENYLATE CYCLASE, TERMINAL-DIFFERENTIATION SPECIFIC-RELATED"/>
    <property type="match status" value="1"/>
</dbReference>
<dbReference type="Gene3D" id="3.10.20.30">
    <property type="match status" value="1"/>
</dbReference>
<evidence type="ECO:0000259" key="3">
    <source>
        <dbReference type="PROSITE" id="PS51085"/>
    </source>
</evidence>
<dbReference type="GO" id="GO:0006171">
    <property type="term" value="P:cAMP biosynthetic process"/>
    <property type="evidence" value="ECO:0007669"/>
    <property type="project" value="TreeGrafter"/>
</dbReference>
<organism evidence="4 5">
    <name type="scientific">Roseibium hamelinense</name>
    <dbReference type="NCBI Taxonomy" id="150831"/>
    <lineage>
        <taxon>Bacteria</taxon>
        <taxon>Pseudomonadati</taxon>
        <taxon>Pseudomonadota</taxon>
        <taxon>Alphaproteobacteria</taxon>
        <taxon>Hyphomicrobiales</taxon>
        <taxon>Stappiaceae</taxon>
        <taxon>Roseibium</taxon>
    </lineage>
</organism>
<accession>A0A562SNN5</accession>
<feature type="transmembrane region" description="Helical" evidence="1">
    <location>
        <begin position="116"/>
        <end position="138"/>
    </location>
</feature>
<proteinExistence type="predicted"/>
<dbReference type="InterPro" id="IPR001041">
    <property type="entry name" value="2Fe-2S_ferredoxin-type"/>
</dbReference>
<dbReference type="InterPro" id="IPR050697">
    <property type="entry name" value="Adenylyl/Guanylyl_Cyclase_3/4"/>
</dbReference>
<feature type="transmembrane region" description="Helical" evidence="1">
    <location>
        <begin position="194"/>
        <end position="217"/>
    </location>
</feature>
<dbReference type="SUPFAM" id="SSF54292">
    <property type="entry name" value="2Fe-2S ferredoxin-like"/>
    <property type="match status" value="1"/>
</dbReference>
<dbReference type="CDD" id="cd00207">
    <property type="entry name" value="fer2"/>
    <property type="match status" value="1"/>
</dbReference>
<dbReference type="SMART" id="SM00044">
    <property type="entry name" value="CYCc"/>
    <property type="match status" value="1"/>
</dbReference>
<dbReference type="InterPro" id="IPR012675">
    <property type="entry name" value="Beta-grasp_dom_sf"/>
</dbReference>
<dbReference type="InterPro" id="IPR029787">
    <property type="entry name" value="Nucleotide_cyclase"/>
</dbReference>
<dbReference type="GO" id="GO:0051536">
    <property type="term" value="F:iron-sulfur cluster binding"/>
    <property type="evidence" value="ECO:0007669"/>
    <property type="project" value="InterPro"/>
</dbReference>
<reference evidence="4 5" key="1">
    <citation type="submission" date="2019-07" db="EMBL/GenBank/DDBJ databases">
        <title>Genomic Encyclopedia of Archaeal and Bacterial Type Strains, Phase II (KMG-II): from individual species to whole genera.</title>
        <authorList>
            <person name="Goeker M."/>
        </authorList>
    </citation>
    <scope>NUCLEOTIDE SEQUENCE [LARGE SCALE GENOMIC DNA]</scope>
    <source>
        <strain evidence="4 5">ATCC BAA-252</strain>
    </source>
</reference>
<keyword evidence="1" id="KW-1133">Transmembrane helix</keyword>
<feature type="domain" description="Guanylate cyclase" evidence="2">
    <location>
        <begin position="341"/>
        <end position="477"/>
    </location>
</feature>
<feature type="transmembrane region" description="Helical" evidence="1">
    <location>
        <begin position="32"/>
        <end position="56"/>
    </location>
</feature>
<dbReference type="SUPFAM" id="SSF81343">
    <property type="entry name" value="Fumarate reductase respiratory complex transmembrane subunits"/>
    <property type="match status" value="1"/>
</dbReference>
<comment type="caution">
    <text evidence="4">The sequence shown here is derived from an EMBL/GenBank/DDBJ whole genome shotgun (WGS) entry which is preliminary data.</text>
</comment>
<protein>
    <submittedName>
        <fullName evidence="4">Adenylate cyclase</fullName>
    </submittedName>
</protein>
<dbReference type="SUPFAM" id="SSF55073">
    <property type="entry name" value="Nucleotide cyclase"/>
    <property type="match status" value="1"/>
</dbReference>
<gene>
    <name evidence="4" type="ORF">JM93_03456</name>
</gene>
<dbReference type="GO" id="GO:0004016">
    <property type="term" value="F:adenylate cyclase activity"/>
    <property type="evidence" value="ECO:0007669"/>
    <property type="project" value="UniProtKB-ARBA"/>
</dbReference>
<name>A0A562SNN5_9HYPH</name>
<feature type="transmembrane region" description="Helical" evidence="1">
    <location>
        <begin position="150"/>
        <end position="167"/>
    </location>
</feature>
<dbReference type="InterPro" id="IPR036010">
    <property type="entry name" value="2Fe-2S_ferredoxin-like_sf"/>
</dbReference>
<dbReference type="EMBL" id="VLLF01000008">
    <property type="protein sequence ID" value="TWI82941.1"/>
    <property type="molecule type" value="Genomic_DNA"/>
</dbReference>